<accession>A0A834NJY8</accession>
<evidence type="ECO:0000313" key="1">
    <source>
        <dbReference type="EMBL" id="KAF7412920.1"/>
    </source>
</evidence>
<dbReference type="EMBL" id="JACSDY010000012">
    <property type="protein sequence ID" value="KAF7412920.1"/>
    <property type="molecule type" value="Genomic_DNA"/>
</dbReference>
<gene>
    <name evidence="1" type="ORF">H0235_012771</name>
</gene>
<keyword evidence="2" id="KW-1185">Reference proteome</keyword>
<sequence>MGGWVSGCCPGLGWLDVSADRQVLLCEDRRFVELEGSWTGKRVGHWVVGGVGGWLVGECPGKYGVRDG</sequence>
<dbReference type="Proteomes" id="UP000600918">
    <property type="component" value="Unassembled WGS sequence"/>
</dbReference>
<organism evidence="1 2">
    <name type="scientific">Vespula pensylvanica</name>
    <name type="common">Western yellow jacket</name>
    <name type="synonym">Wasp</name>
    <dbReference type="NCBI Taxonomy" id="30213"/>
    <lineage>
        <taxon>Eukaryota</taxon>
        <taxon>Metazoa</taxon>
        <taxon>Ecdysozoa</taxon>
        <taxon>Arthropoda</taxon>
        <taxon>Hexapoda</taxon>
        <taxon>Insecta</taxon>
        <taxon>Pterygota</taxon>
        <taxon>Neoptera</taxon>
        <taxon>Endopterygota</taxon>
        <taxon>Hymenoptera</taxon>
        <taxon>Apocrita</taxon>
        <taxon>Aculeata</taxon>
        <taxon>Vespoidea</taxon>
        <taxon>Vespidae</taxon>
        <taxon>Vespinae</taxon>
        <taxon>Vespula</taxon>
    </lineage>
</organism>
<name>A0A834NJY8_VESPE</name>
<comment type="caution">
    <text evidence="1">The sequence shown here is derived from an EMBL/GenBank/DDBJ whole genome shotgun (WGS) entry which is preliminary data.</text>
</comment>
<evidence type="ECO:0000313" key="2">
    <source>
        <dbReference type="Proteomes" id="UP000600918"/>
    </source>
</evidence>
<proteinExistence type="predicted"/>
<protein>
    <submittedName>
        <fullName evidence="1">Uncharacterized protein</fullName>
    </submittedName>
</protein>
<dbReference type="AlphaFoldDB" id="A0A834NJY8"/>
<reference evidence="1" key="1">
    <citation type="journal article" date="2020" name="G3 (Bethesda)">
        <title>High-Quality Assemblies for Three Invasive Social Wasps from the &lt;i&gt;Vespula&lt;/i&gt; Genus.</title>
        <authorList>
            <person name="Harrop T.W.R."/>
            <person name="Guhlin J."/>
            <person name="McLaughlin G.M."/>
            <person name="Permina E."/>
            <person name="Stockwell P."/>
            <person name="Gilligan J."/>
            <person name="Le Lec M.F."/>
            <person name="Gruber M.A.M."/>
            <person name="Quinn O."/>
            <person name="Lovegrove M."/>
            <person name="Duncan E.J."/>
            <person name="Remnant E.J."/>
            <person name="Van Eeckhoven J."/>
            <person name="Graham B."/>
            <person name="Knapp R.A."/>
            <person name="Langford K.W."/>
            <person name="Kronenberg Z."/>
            <person name="Press M.O."/>
            <person name="Eacker S.M."/>
            <person name="Wilson-Rankin E.E."/>
            <person name="Purcell J."/>
            <person name="Lester P.J."/>
            <person name="Dearden P.K."/>
        </authorList>
    </citation>
    <scope>NUCLEOTIDE SEQUENCE</scope>
    <source>
        <strain evidence="1">Volc-1</strain>
    </source>
</reference>